<dbReference type="Gene3D" id="2.60.120.200">
    <property type="match status" value="1"/>
</dbReference>
<comment type="caution">
    <text evidence="1">The sequence shown here is derived from an EMBL/GenBank/DDBJ whole genome shotgun (WGS) entry which is preliminary data.</text>
</comment>
<proteinExistence type="predicted"/>
<sequence>MLLPEMLNDRKNWRKGAAGDPFFPKTVLLCGFEGADGATTTTDQSAAPKTLTFVGDAQIDTAQAKIGSSSVLFDGTGDAITAPDSPDFTFGSLPFTVELFVRFATGFSASEAFCGQWGSSVTNCSWFFWLSSGSLQFRFYDTSSTTRDTEVAWTPAVDTWYHLAADRDEFNNFRIYRDGNMVAKTIYTQTMRDGTGLFGIGTVPGQTTLAPLNGWIDELRITKGVARYASDSGFSVPTAAFPRFA</sequence>
<evidence type="ECO:0000313" key="1">
    <source>
        <dbReference type="EMBL" id="MEI9403562.1"/>
    </source>
</evidence>
<organism evidence="1 2">
    <name type="scientific">Mesorhizobium argentiipisi</name>
    <dbReference type="NCBI Taxonomy" id="3015175"/>
    <lineage>
        <taxon>Bacteria</taxon>
        <taxon>Pseudomonadati</taxon>
        <taxon>Pseudomonadota</taxon>
        <taxon>Alphaproteobacteria</taxon>
        <taxon>Hyphomicrobiales</taxon>
        <taxon>Phyllobacteriaceae</taxon>
        <taxon>Mesorhizobium</taxon>
    </lineage>
</organism>
<accession>A0ABU8KDC6</accession>
<evidence type="ECO:0008006" key="3">
    <source>
        <dbReference type="Google" id="ProtNLM"/>
    </source>
</evidence>
<gene>
    <name evidence="1" type="ORF">O7A05_15505</name>
</gene>
<dbReference type="Pfam" id="PF13385">
    <property type="entry name" value="Laminin_G_3"/>
    <property type="match status" value="1"/>
</dbReference>
<dbReference type="RefSeq" id="WP_337093939.1">
    <property type="nucleotide sequence ID" value="NZ_JAPYKO010000010.1"/>
</dbReference>
<dbReference type="Proteomes" id="UP001366503">
    <property type="component" value="Unassembled WGS sequence"/>
</dbReference>
<reference evidence="1 2" key="1">
    <citation type="submission" date="2022-12" db="EMBL/GenBank/DDBJ databases">
        <authorList>
            <person name="Muema E."/>
        </authorList>
    </citation>
    <scope>NUCLEOTIDE SEQUENCE [LARGE SCALE GENOMIC DNA]</scope>
    <source>
        <strain evidence="2">1330</strain>
    </source>
</reference>
<dbReference type="EMBL" id="JAPYKO010000010">
    <property type="protein sequence ID" value="MEI9403562.1"/>
    <property type="molecule type" value="Genomic_DNA"/>
</dbReference>
<dbReference type="InterPro" id="IPR013320">
    <property type="entry name" value="ConA-like_dom_sf"/>
</dbReference>
<dbReference type="SUPFAM" id="SSF49899">
    <property type="entry name" value="Concanavalin A-like lectins/glucanases"/>
    <property type="match status" value="1"/>
</dbReference>
<keyword evidence="2" id="KW-1185">Reference proteome</keyword>
<evidence type="ECO:0000313" key="2">
    <source>
        <dbReference type="Proteomes" id="UP001366503"/>
    </source>
</evidence>
<protein>
    <recommendedName>
        <fullName evidence="3">LamG domain-containing protein</fullName>
    </recommendedName>
</protein>
<name>A0ABU8KDC6_9HYPH</name>